<comment type="caution">
    <text evidence="2">The sequence shown here is derived from an EMBL/GenBank/DDBJ whole genome shotgun (WGS) entry which is preliminary data.</text>
</comment>
<name>A0A9P4KFS5_9PLEO</name>
<dbReference type="Gene3D" id="2.60.40.640">
    <property type="match status" value="1"/>
</dbReference>
<dbReference type="PANTHER" id="PTHR11188:SF161">
    <property type="entry name" value="PH-RESPONSE REGULATOR PROTEIN PALF_RIM8"/>
    <property type="match status" value="1"/>
</dbReference>
<dbReference type="AlphaFoldDB" id="A0A9P4KFS5"/>
<dbReference type="Proteomes" id="UP000800093">
    <property type="component" value="Unassembled WGS sequence"/>
</dbReference>
<dbReference type="OrthoDB" id="2333384at2759"/>
<sequence>MSPGLDLRIIIDGDCSHLYRQREQVKGRVSLGLNGREGVDGLKVSFIGICATENTRQIHASGNMEEISPRCEYGERIELFRFERILISGCILEARKHSWNFEFVFPECTNPRYSRWTQGSKYMKEPHPLPPSFELQTDIPGGQASISYFIEAKFIRASSSMTNTAIQPLVYQPKTPNTPLDPLLMSRCLYAQIWKLRKESRGVMDKAFNKMSRKSAIDTGSIRIVPTIHFPERVAPRQHIPLYLSLSLGQDSFLGENNQIDCTIDSLTVSISTYTTIMWGKQSNPPEETVAKHVTCISKQDMNQPVLLDMRTKLTHNFRLVDDIECVPSFKTYTITRRYALTTAIGIKCQDRKLTIRSTTSLEILPRIPLSPMNARFLEDDGVPVDPLPLYMPREPSTEQAPDYEALYSLSPTPSTALSLAETRSSSLASGALTPSTVPTTPASELERPALEELDARNSASKWLARARQKVASDARR</sequence>
<dbReference type="GO" id="GO:0070086">
    <property type="term" value="P:ubiquitin-dependent endocytosis"/>
    <property type="evidence" value="ECO:0007669"/>
    <property type="project" value="TreeGrafter"/>
</dbReference>
<keyword evidence="3" id="KW-1185">Reference proteome</keyword>
<dbReference type="GO" id="GO:0031625">
    <property type="term" value="F:ubiquitin protein ligase binding"/>
    <property type="evidence" value="ECO:0007669"/>
    <property type="project" value="TreeGrafter"/>
</dbReference>
<gene>
    <name evidence="2" type="ORF">CC78DRAFT_110537</name>
</gene>
<organism evidence="2 3">
    <name type="scientific">Lojkania enalia</name>
    <dbReference type="NCBI Taxonomy" id="147567"/>
    <lineage>
        <taxon>Eukaryota</taxon>
        <taxon>Fungi</taxon>
        <taxon>Dikarya</taxon>
        <taxon>Ascomycota</taxon>
        <taxon>Pezizomycotina</taxon>
        <taxon>Dothideomycetes</taxon>
        <taxon>Pleosporomycetidae</taxon>
        <taxon>Pleosporales</taxon>
        <taxon>Pleosporales incertae sedis</taxon>
        <taxon>Lojkania</taxon>
    </lineage>
</organism>
<reference evidence="3" key="1">
    <citation type="journal article" date="2020" name="Stud. Mycol.">
        <title>101 Dothideomycetes genomes: A test case for predicting lifestyles and emergence of pathogens.</title>
        <authorList>
            <person name="Haridas S."/>
            <person name="Albert R."/>
            <person name="Binder M."/>
            <person name="Bloem J."/>
            <person name="LaButti K."/>
            <person name="Salamov A."/>
            <person name="Andreopoulos B."/>
            <person name="Baker S."/>
            <person name="Barry K."/>
            <person name="Bills G."/>
            <person name="Bluhm B."/>
            <person name="Cannon C."/>
            <person name="Castanera R."/>
            <person name="Culley D."/>
            <person name="Daum C."/>
            <person name="Ezra D."/>
            <person name="Gonzalez J."/>
            <person name="Henrissat B."/>
            <person name="Kuo A."/>
            <person name="Liang C."/>
            <person name="Lipzen A."/>
            <person name="Lutzoni F."/>
            <person name="Magnuson J."/>
            <person name="Mondo S."/>
            <person name="Nolan M."/>
            <person name="Ohm R."/>
            <person name="Pangilinan J."/>
            <person name="Park H.-J."/>
            <person name="Ramirez L."/>
            <person name="Alfaro M."/>
            <person name="Sun H."/>
            <person name="Tritt A."/>
            <person name="Yoshinaga Y."/>
            <person name="Zwiers L.-H."/>
            <person name="Turgeon B."/>
            <person name="Goodwin S."/>
            <person name="Spatafora J."/>
            <person name="Crous P."/>
            <person name="Grigoriev I."/>
        </authorList>
    </citation>
    <scope>NUCLEOTIDE SEQUENCE [LARGE SCALE GENOMIC DNA]</scope>
    <source>
        <strain evidence="3">CBS 304.66</strain>
    </source>
</reference>
<feature type="region of interest" description="Disordered" evidence="1">
    <location>
        <begin position="419"/>
        <end position="449"/>
    </location>
</feature>
<evidence type="ECO:0000256" key="1">
    <source>
        <dbReference type="SAM" id="MobiDB-lite"/>
    </source>
</evidence>
<dbReference type="PANTHER" id="PTHR11188">
    <property type="entry name" value="ARRESTIN DOMAIN CONTAINING PROTEIN"/>
    <property type="match status" value="1"/>
</dbReference>
<dbReference type="GO" id="GO:0005829">
    <property type="term" value="C:cytosol"/>
    <property type="evidence" value="ECO:0007669"/>
    <property type="project" value="TreeGrafter"/>
</dbReference>
<evidence type="ECO:0008006" key="4">
    <source>
        <dbReference type="Google" id="ProtNLM"/>
    </source>
</evidence>
<evidence type="ECO:0000313" key="2">
    <source>
        <dbReference type="EMBL" id="KAF2266883.1"/>
    </source>
</evidence>
<protein>
    <recommendedName>
        <fullName evidence="4">Arrestin-like N-terminal domain-containing protein</fullName>
    </recommendedName>
</protein>
<evidence type="ECO:0000313" key="3">
    <source>
        <dbReference type="Proteomes" id="UP000800093"/>
    </source>
</evidence>
<feature type="compositionally biased region" description="Polar residues" evidence="1">
    <location>
        <begin position="422"/>
        <end position="443"/>
    </location>
</feature>
<dbReference type="InterPro" id="IPR014752">
    <property type="entry name" value="Arrestin-like_C"/>
</dbReference>
<dbReference type="InterPro" id="IPR050357">
    <property type="entry name" value="Arrestin_domain-protein"/>
</dbReference>
<proteinExistence type="predicted"/>
<accession>A0A9P4KFS5</accession>
<dbReference type="EMBL" id="ML986595">
    <property type="protein sequence ID" value="KAF2266883.1"/>
    <property type="molecule type" value="Genomic_DNA"/>
</dbReference>
<dbReference type="GO" id="GO:0030674">
    <property type="term" value="F:protein-macromolecule adaptor activity"/>
    <property type="evidence" value="ECO:0007669"/>
    <property type="project" value="TreeGrafter"/>
</dbReference>
<dbReference type="GO" id="GO:0005886">
    <property type="term" value="C:plasma membrane"/>
    <property type="evidence" value="ECO:0007669"/>
    <property type="project" value="TreeGrafter"/>
</dbReference>